<name>A0A9P8IBD0_9PEZI</name>
<gene>
    <name evidence="4" type="ORF">GP486_007692</name>
</gene>
<dbReference type="EMBL" id="JAGHQM010002338">
    <property type="protein sequence ID" value="KAH0550943.1"/>
    <property type="molecule type" value="Genomic_DNA"/>
</dbReference>
<comment type="caution">
    <text evidence="4">The sequence shown here is derived from an EMBL/GenBank/DDBJ whole genome shotgun (WGS) entry which is preliminary data.</text>
</comment>
<keyword evidence="2" id="KW-0472">Membrane</keyword>
<feature type="domain" description="SMODS and SLOG-associating 2TM effector" evidence="3">
    <location>
        <begin position="87"/>
        <end position="206"/>
    </location>
</feature>
<evidence type="ECO:0000313" key="5">
    <source>
        <dbReference type="Proteomes" id="UP000750711"/>
    </source>
</evidence>
<evidence type="ECO:0000259" key="3">
    <source>
        <dbReference type="Pfam" id="PF18142"/>
    </source>
</evidence>
<feature type="non-terminal residue" evidence="4">
    <location>
        <position position="215"/>
    </location>
</feature>
<evidence type="ECO:0000256" key="1">
    <source>
        <dbReference type="SAM" id="MobiDB-lite"/>
    </source>
</evidence>
<keyword evidence="2" id="KW-1133">Transmembrane helix</keyword>
<feature type="compositionally biased region" description="Polar residues" evidence="1">
    <location>
        <begin position="33"/>
        <end position="42"/>
    </location>
</feature>
<dbReference type="NCBIfam" id="NF033635">
    <property type="entry name" value="SLATT_fungal"/>
    <property type="match status" value="1"/>
</dbReference>
<feature type="transmembrane region" description="Helical" evidence="2">
    <location>
        <begin position="99"/>
        <end position="120"/>
    </location>
</feature>
<dbReference type="Pfam" id="PF18142">
    <property type="entry name" value="SLATT_fungal"/>
    <property type="match status" value="1"/>
</dbReference>
<keyword evidence="5" id="KW-1185">Reference proteome</keyword>
<feature type="compositionally biased region" description="Low complexity" evidence="1">
    <location>
        <begin position="1"/>
        <end position="15"/>
    </location>
</feature>
<dbReference type="PANTHER" id="PTHR38793:SF3">
    <property type="entry name" value="SMODS AND SLOG-ASSOCIATING 2TM EFFECTOR DOMAIN-CONTAINING PROTEIN"/>
    <property type="match status" value="1"/>
</dbReference>
<accession>A0A9P8IBD0</accession>
<dbReference type="InterPro" id="IPR041622">
    <property type="entry name" value="SLATT_fungi"/>
</dbReference>
<organism evidence="4 5">
    <name type="scientific">Trichoglossum hirsutum</name>
    <dbReference type="NCBI Taxonomy" id="265104"/>
    <lineage>
        <taxon>Eukaryota</taxon>
        <taxon>Fungi</taxon>
        <taxon>Dikarya</taxon>
        <taxon>Ascomycota</taxon>
        <taxon>Pezizomycotina</taxon>
        <taxon>Geoglossomycetes</taxon>
        <taxon>Geoglossales</taxon>
        <taxon>Geoglossaceae</taxon>
        <taxon>Trichoglossum</taxon>
    </lineage>
</organism>
<dbReference type="Proteomes" id="UP000750711">
    <property type="component" value="Unassembled WGS sequence"/>
</dbReference>
<reference evidence="4" key="1">
    <citation type="submission" date="2021-03" db="EMBL/GenBank/DDBJ databases">
        <title>Comparative genomics and phylogenomic investigation of the class Geoglossomycetes provide insights into ecological specialization and systematics.</title>
        <authorList>
            <person name="Melie T."/>
            <person name="Pirro S."/>
            <person name="Miller A.N."/>
            <person name="Quandt A."/>
        </authorList>
    </citation>
    <scope>NUCLEOTIDE SEQUENCE</scope>
    <source>
        <strain evidence="4">CAQ_001_2017</strain>
    </source>
</reference>
<evidence type="ECO:0000313" key="4">
    <source>
        <dbReference type="EMBL" id="KAH0550943.1"/>
    </source>
</evidence>
<feature type="region of interest" description="Disordered" evidence="1">
    <location>
        <begin position="1"/>
        <end position="48"/>
    </location>
</feature>
<feature type="transmembrane region" description="Helical" evidence="2">
    <location>
        <begin position="132"/>
        <end position="150"/>
    </location>
</feature>
<protein>
    <recommendedName>
        <fullName evidence="3">SMODS and SLOG-associating 2TM effector domain-containing protein</fullName>
    </recommendedName>
</protein>
<keyword evidence="2" id="KW-0812">Transmembrane</keyword>
<sequence length="215" mass="23889">MEILRSLSQRSLSSSKMNTVLSQREKQDEGDGVNSTRTQNTDFVDGPVPKRDKLQHFRVLTGINNAPAFGKLAVLQRPAPNLGIYSRAVRAEKRWGLQFRVYSIVINGCLGVQIIVAAALTALGASNGSHKAVTVFGAVNTVIAGFLTFLKGSGLPNRLKYYHNEWSKVREYIEQREREFGLDGCTLDVEEEVRAVELMYEDVRADVEANAPDNF</sequence>
<proteinExistence type="predicted"/>
<evidence type="ECO:0000256" key="2">
    <source>
        <dbReference type="SAM" id="Phobius"/>
    </source>
</evidence>
<dbReference type="PANTHER" id="PTHR38793">
    <property type="entry name" value="SLATT_FUNGAL DOMAIN-CONTAINING PROTEIN-RELATED"/>
    <property type="match status" value="1"/>
</dbReference>
<dbReference type="AlphaFoldDB" id="A0A9P8IBD0"/>